<feature type="transmembrane region" description="Helical" evidence="6">
    <location>
        <begin position="373"/>
        <end position="394"/>
    </location>
</feature>
<gene>
    <name evidence="10" type="ORF">ATL42_0626</name>
</gene>
<keyword evidence="4 6" id="KW-1133">Transmembrane helix</keyword>
<keyword evidence="3 6" id="KW-0812">Transmembrane</keyword>
<evidence type="ECO:0000256" key="4">
    <source>
        <dbReference type="ARBA" id="ARBA00022989"/>
    </source>
</evidence>
<feature type="transmembrane region" description="Helical" evidence="6">
    <location>
        <begin position="30"/>
        <end position="49"/>
    </location>
</feature>
<dbReference type="InterPro" id="IPR001279">
    <property type="entry name" value="Metallo-B-lactamas"/>
</dbReference>
<evidence type="ECO:0000256" key="2">
    <source>
        <dbReference type="ARBA" id="ARBA00022475"/>
    </source>
</evidence>
<evidence type="ECO:0000256" key="3">
    <source>
        <dbReference type="ARBA" id="ARBA00022692"/>
    </source>
</evidence>
<evidence type="ECO:0000313" key="11">
    <source>
        <dbReference type="Proteomes" id="UP000225548"/>
    </source>
</evidence>
<feature type="signal peptide" evidence="7">
    <location>
        <begin position="1"/>
        <end position="30"/>
    </location>
</feature>
<feature type="transmembrane region" description="Helical" evidence="6">
    <location>
        <begin position="82"/>
        <end position="102"/>
    </location>
</feature>
<dbReference type="InterPro" id="IPR004477">
    <property type="entry name" value="ComEC_N"/>
</dbReference>
<evidence type="ECO:0000313" key="10">
    <source>
        <dbReference type="EMBL" id="PFG32778.1"/>
    </source>
</evidence>
<sequence>MPVLDLRLAPAAATCWVTALVLLPMSTTHAARTALTGGAVALLVLIAMVREARRTREDPGTSARSDRRPGVHQLLASGSGQVLLVSLVLACTAGAVAGQGAVRERGQMSVLISEGADVQVQGTVVASAVPVAGGVGGRTRLDLAATAVEWSTTPGPRRGRAHVTLLVLGGAELLDAPYGAVVTVQGTLRALEPGDARSAMLIVSSTSTGGDEEVIQVDEPPGAVTRAVNAVRTDFMQVARDLPGQARGLVPGVGIGDTSMLDPALDDALVVTSLTHITAVSGSHFAIIAAAVSGLCSILRAPRWARVVVAGTVMTGFVLLVHPEPSVLRAALMGAVALSAVLLGRPSQAVAALSVTVMGLLLVDPWLARSYGFALSVLATAGLVLGTAPIARGLARALPSWLALAIAVPVAAQLACAPVIVLLDPSVSVYSVPANLLAAPALVPATLLSVVSALVSPWWPVGALAVARAAGWSTWWIAEVAEGFAAAPHARVPWPAGIGGASLLAALTLALVVLLRSWRAVVWSIGAGLAVVRQVVAPRRPARAGAGPRRASRTLDALVGPAVTALGPARRAARPLVPLLVALGTGVVLVVVVTLVRPLWVGMLAGGPGPGPAGWPPDWEVAQCDVGQGDAMVVRTAPGHGLMIDVGPSGGGAGRCLTELGIEHVDLLVLSHFHADHVGGIEDVLAAASVGEVLVSPVLDPASQAAEVLDLLAEHGILVTTATAAASGVVAGDATVSWRVLAPVLDAQTSTGAASDVEGGANDGSVALEVRTQHLSVVALGDLEREGQAGLLRRLRTEGTEEVDVVKMAHHGSAVQDVALAQLLSPRVTLVSSGAGNTYGHPAPDAVSLYRSVGSAILRTDVCGTVGVLERDGELLVVGECP</sequence>
<keyword evidence="11" id="KW-1185">Reference proteome</keyword>
<proteinExistence type="predicted"/>
<dbReference type="AlphaFoldDB" id="A0A2A9E1F8"/>
<dbReference type="CDD" id="cd07731">
    <property type="entry name" value="ComA-like_MBL-fold"/>
    <property type="match status" value="1"/>
</dbReference>
<dbReference type="SUPFAM" id="SSF56281">
    <property type="entry name" value="Metallo-hydrolase/oxidoreductase"/>
    <property type="match status" value="1"/>
</dbReference>
<name>A0A2A9E1F8_9MICO</name>
<dbReference type="OrthoDB" id="7177610at2"/>
<reference evidence="10 11" key="1">
    <citation type="submission" date="2017-10" db="EMBL/GenBank/DDBJ databases">
        <title>Sequencing the genomes of 1000 actinobacteria strains.</title>
        <authorList>
            <person name="Klenk H.-P."/>
        </authorList>
    </citation>
    <scope>NUCLEOTIDE SEQUENCE [LARGE SCALE GENOMIC DNA]</scope>
    <source>
        <strain evidence="10 11">DSM 18966</strain>
    </source>
</reference>
<evidence type="ECO:0000259" key="8">
    <source>
        <dbReference type="Pfam" id="PF00753"/>
    </source>
</evidence>
<feature type="domain" description="Metallo-beta-lactamase" evidence="8">
    <location>
        <begin position="625"/>
        <end position="818"/>
    </location>
</feature>
<feature type="chain" id="PRO_5012834782" evidence="7">
    <location>
        <begin position="31"/>
        <end position="882"/>
    </location>
</feature>
<dbReference type="InterPro" id="IPR035681">
    <property type="entry name" value="ComA-like_MBL"/>
</dbReference>
<dbReference type="InterPro" id="IPR052159">
    <property type="entry name" value="Competence_DNA_uptake"/>
</dbReference>
<dbReference type="InterPro" id="IPR036866">
    <property type="entry name" value="RibonucZ/Hydroxyglut_hydro"/>
</dbReference>
<evidence type="ECO:0000256" key="1">
    <source>
        <dbReference type="ARBA" id="ARBA00004651"/>
    </source>
</evidence>
<dbReference type="Pfam" id="PF03772">
    <property type="entry name" value="Competence"/>
    <property type="match status" value="1"/>
</dbReference>
<evidence type="ECO:0000256" key="5">
    <source>
        <dbReference type="ARBA" id="ARBA00023136"/>
    </source>
</evidence>
<evidence type="ECO:0000259" key="9">
    <source>
        <dbReference type="Pfam" id="PF03772"/>
    </source>
</evidence>
<dbReference type="GO" id="GO:0005886">
    <property type="term" value="C:plasma membrane"/>
    <property type="evidence" value="ECO:0007669"/>
    <property type="project" value="UniProtKB-SubCell"/>
</dbReference>
<accession>A0A2A9E1F8</accession>
<evidence type="ECO:0000256" key="6">
    <source>
        <dbReference type="SAM" id="Phobius"/>
    </source>
</evidence>
<dbReference type="Pfam" id="PF00753">
    <property type="entry name" value="Lactamase_B"/>
    <property type="match status" value="1"/>
</dbReference>
<feature type="transmembrane region" description="Helical" evidence="6">
    <location>
        <begin position="350"/>
        <end position="367"/>
    </location>
</feature>
<keyword evidence="7" id="KW-0732">Signal</keyword>
<feature type="transmembrane region" description="Helical" evidence="6">
    <location>
        <begin position="401"/>
        <end position="423"/>
    </location>
</feature>
<feature type="transmembrane region" description="Helical" evidence="6">
    <location>
        <begin position="304"/>
        <end position="321"/>
    </location>
</feature>
<protein>
    <submittedName>
        <fullName evidence="10">Competence protein ComEC</fullName>
    </submittedName>
</protein>
<feature type="transmembrane region" description="Helical" evidence="6">
    <location>
        <begin position="576"/>
        <end position="600"/>
    </location>
</feature>
<comment type="subcellular location">
    <subcellularLocation>
        <location evidence="1">Cell membrane</location>
        <topology evidence="1">Multi-pass membrane protein</topology>
    </subcellularLocation>
</comment>
<dbReference type="NCBIfam" id="TIGR00360">
    <property type="entry name" value="ComEC_N-term"/>
    <property type="match status" value="1"/>
</dbReference>
<dbReference type="PANTHER" id="PTHR30619">
    <property type="entry name" value="DNA INTERNALIZATION/COMPETENCE PROTEIN COMEC/REC2"/>
    <property type="match status" value="1"/>
</dbReference>
<dbReference type="Proteomes" id="UP000225548">
    <property type="component" value="Unassembled WGS sequence"/>
</dbReference>
<evidence type="ECO:0000256" key="7">
    <source>
        <dbReference type="SAM" id="SignalP"/>
    </source>
</evidence>
<organism evidence="10 11">
    <name type="scientific">Sanguibacter antarcticus</name>
    <dbReference type="NCBI Taxonomy" id="372484"/>
    <lineage>
        <taxon>Bacteria</taxon>
        <taxon>Bacillati</taxon>
        <taxon>Actinomycetota</taxon>
        <taxon>Actinomycetes</taxon>
        <taxon>Micrococcales</taxon>
        <taxon>Sanguibacteraceae</taxon>
        <taxon>Sanguibacter</taxon>
    </lineage>
</organism>
<feature type="domain" description="ComEC/Rec2-related protein" evidence="9">
    <location>
        <begin position="255"/>
        <end position="517"/>
    </location>
</feature>
<dbReference type="PANTHER" id="PTHR30619:SF1">
    <property type="entry name" value="RECOMBINATION PROTEIN 2"/>
    <property type="match status" value="1"/>
</dbReference>
<dbReference type="Gene3D" id="3.60.15.10">
    <property type="entry name" value="Ribonuclease Z/Hydroxyacylglutathione hydrolase-like"/>
    <property type="match status" value="1"/>
</dbReference>
<dbReference type="RefSeq" id="WP_098454095.1">
    <property type="nucleotide sequence ID" value="NZ_PDJG01000001.1"/>
</dbReference>
<dbReference type="EMBL" id="PDJG01000001">
    <property type="protein sequence ID" value="PFG32778.1"/>
    <property type="molecule type" value="Genomic_DNA"/>
</dbReference>
<feature type="transmembrane region" description="Helical" evidence="6">
    <location>
        <begin position="429"/>
        <end position="451"/>
    </location>
</feature>
<comment type="caution">
    <text evidence="10">The sequence shown here is derived from an EMBL/GenBank/DDBJ whole genome shotgun (WGS) entry which is preliminary data.</text>
</comment>
<keyword evidence="2" id="KW-1003">Cell membrane</keyword>
<feature type="transmembrane region" description="Helical" evidence="6">
    <location>
        <begin position="498"/>
        <end position="515"/>
    </location>
</feature>
<keyword evidence="5 6" id="KW-0472">Membrane</keyword>